<evidence type="ECO:0000313" key="5">
    <source>
        <dbReference type="EMBL" id="MFC3809414.1"/>
    </source>
</evidence>
<evidence type="ECO:0000259" key="4">
    <source>
        <dbReference type="PROSITE" id="PS50893"/>
    </source>
</evidence>
<dbReference type="PROSITE" id="PS00211">
    <property type="entry name" value="ABC_TRANSPORTER_1"/>
    <property type="match status" value="1"/>
</dbReference>
<dbReference type="CDD" id="cd03230">
    <property type="entry name" value="ABC_DR_subfamily_A"/>
    <property type="match status" value="1"/>
</dbReference>
<evidence type="ECO:0000256" key="3">
    <source>
        <dbReference type="ARBA" id="ARBA00022840"/>
    </source>
</evidence>
<dbReference type="PANTHER" id="PTHR42939">
    <property type="entry name" value="ABC TRANSPORTER ATP-BINDING PROTEIN ALBC-RELATED"/>
    <property type="match status" value="1"/>
</dbReference>
<dbReference type="InterPro" id="IPR017871">
    <property type="entry name" value="ABC_transporter-like_CS"/>
</dbReference>
<dbReference type="PANTHER" id="PTHR42939:SF1">
    <property type="entry name" value="ABC TRANSPORTER ATP-BINDING PROTEIN ALBC-RELATED"/>
    <property type="match status" value="1"/>
</dbReference>
<accession>A0ABV7YQI4</accession>
<proteinExistence type="predicted"/>
<dbReference type="Proteomes" id="UP001595616">
    <property type="component" value="Unassembled WGS sequence"/>
</dbReference>
<dbReference type="InterPro" id="IPR003439">
    <property type="entry name" value="ABC_transporter-like_ATP-bd"/>
</dbReference>
<dbReference type="InterPro" id="IPR051782">
    <property type="entry name" value="ABC_Transporter_VariousFunc"/>
</dbReference>
<reference evidence="6" key="1">
    <citation type="journal article" date="2019" name="Int. J. Syst. Evol. Microbiol.">
        <title>The Global Catalogue of Microorganisms (GCM) 10K type strain sequencing project: providing services to taxonomists for standard genome sequencing and annotation.</title>
        <authorList>
            <consortium name="The Broad Institute Genomics Platform"/>
            <consortium name="The Broad Institute Genome Sequencing Center for Infectious Disease"/>
            <person name="Wu L."/>
            <person name="Ma J."/>
        </authorList>
    </citation>
    <scope>NUCLEOTIDE SEQUENCE [LARGE SCALE GENOMIC DNA]</scope>
    <source>
        <strain evidence="6">CECT 7956</strain>
    </source>
</reference>
<dbReference type="EMBL" id="JBHRYQ010000001">
    <property type="protein sequence ID" value="MFC3809414.1"/>
    <property type="molecule type" value="Genomic_DNA"/>
</dbReference>
<dbReference type="InterPro" id="IPR027417">
    <property type="entry name" value="P-loop_NTPase"/>
</dbReference>
<comment type="caution">
    <text evidence="5">The sequence shown here is derived from an EMBL/GenBank/DDBJ whole genome shotgun (WGS) entry which is preliminary data.</text>
</comment>
<dbReference type="Gene3D" id="3.40.50.300">
    <property type="entry name" value="P-loop containing nucleotide triphosphate hydrolases"/>
    <property type="match status" value="1"/>
</dbReference>
<dbReference type="SUPFAM" id="SSF52540">
    <property type="entry name" value="P-loop containing nucleoside triphosphate hydrolases"/>
    <property type="match status" value="1"/>
</dbReference>
<keyword evidence="6" id="KW-1185">Reference proteome</keyword>
<dbReference type="GO" id="GO:0005524">
    <property type="term" value="F:ATP binding"/>
    <property type="evidence" value="ECO:0007669"/>
    <property type="project" value="UniProtKB-KW"/>
</dbReference>
<evidence type="ECO:0000313" key="6">
    <source>
        <dbReference type="Proteomes" id="UP001595616"/>
    </source>
</evidence>
<organism evidence="5 6">
    <name type="scientific">Lacihabitans lacunae</name>
    <dbReference type="NCBI Taxonomy" id="1028214"/>
    <lineage>
        <taxon>Bacteria</taxon>
        <taxon>Pseudomonadati</taxon>
        <taxon>Bacteroidota</taxon>
        <taxon>Cytophagia</taxon>
        <taxon>Cytophagales</taxon>
        <taxon>Leadbetterellaceae</taxon>
        <taxon>Lacihabitans</taxon>
    </lineage>
</organism>
<evidence type="ECO:0000256" key="1">
    <source>
        <dbReference type="ARBA" id="ARBA00022448"/>
    </source>
</evidence>
<keyword evidence="1" id="KW-0813">Transport</keyword>
<keyword evidence="2" id="KW-0547">Nucleotide-binding</keyword>
<dbReference type="InterPro" id="IPR003593">
    <property type="entry name" value="AAA+_ATPase"/>
</dbReference>
<protein>
    <submittedName>
        <fullName evidence="5">ABC transporter ATP-binding protein</fullName>
    </submittedName>
</protein>
<dbReference type="Pfam" id="PF00005">
    <property type="entry name" value="ABC_tran"/>
    <property type="match status" value="1"/>
</dbReference>
<feature type="domain" description="ABC transporter" evidence="4">
    <location>
        <begin position="2"/>
        <end position="229"/>
    </location>
</feature>
<evidence type="ECO:0000256" key="2">
    <source>
        <dbReference type="ARBA" id="ARBA00022741"/>
    </source>
</evidence>
<gene>
    <name evidence="5" type="ORF">ACFOOI_01995</name>
</gene>
<dbReference type="SMART" id="SM00382">
    <property type="entry name" value="AAA"/>
    <property type="match status" value="1"/>
</dbReference>
<dbReference type="PROSITE" id="PS50893">
    <property type="entry name" value="ABC_TRANSPORTER_2"/>
    <property type="match status" value="1"/>
</dbReference>
<dbReference type="RefSeq" id="WP_379834433.1">
    <property type="nucleotide sequence ID" value="NZ_JBHRYQ010000001.1"/>
</dbReference>
<keyword evidence="3 5" id="KW-0067">ATP-binding</keyword>
<name>A0ABV7YQI4_9BACT</name>
<sequence length="229" mass="25569">MIEIIDIQKRYGNQVALSIKKLEINKNELVGLVGNNGAGKTTLLSLILDLIAPTSGFVTSKSVKVSDTDAWKSYTGSFLNEGFLIPFLNPVEYLSFIGRLHGINETDVLGFLEENKLFFDINVFSEKYIRELSAGNKNKVGILASILSKPEFLILDEPFSNLDPSSQSWLKSKLKDLSKEGVTVIISSHDLKHVTEICSRILLLEEGRIVKDANTSNETLIELEKYFEI</sequence>